<dbReference type="PANTHER" id="PTHR21119:SF8">
    <property type="entry name" value="PHOSPHOLIPID TRANSFER PROTEIN C2CD2L"/>
    <property type="match status" value="1"/>
</dbReference>
<dbReference type="Proteomes" id="UP000530263">
    <property type="component" value="Unassembled WGS sequence"/>
</dbReference>
<dbReference type="EMBL" id="VYZG01000978">
    <property type="protein sequence ID" value="NWQ79577.1"/>
    <property type="molecule type" value="Genomic_DNA"/>
</dbReference>
<dbReference type="OrthoDB" id="9942148at2759"/>
<protein>
    <submittedName>
        <fullName evidence="3">C2C2L protein</fullName>
    </submittedName>
</protein>
<evidence type="ECO:0000256" key="1">
    <source>
        <dbReference type="SAM" id="MobiDB-lite"/>
    </source>
</evidence>
<dbReference type="AlphaFoldDB" id="A0A7K4S345"/>
<sequence length="592" mass="63531">SSVQITFEEGPQLPPAATITDVTCKGQSDHSMVLYCCLSAEAVKFPVSVTQQSPVAVSVDTYHVTLAVLQAQVEIHLEEMQNEGLLVSWMFKDRPDLNLSVLPRLQLRKKNEGTVDLSTIKDLIEDTIVSTQPAMMVNLKACTAGAAAVPSNKLTRESPSRVAAAPLGSKLLLRNLRVLNLGSQGKGGVGEIRCMAELDSPPQQKQTRLVTAGSADAAAEIEWNEELLLELGPRSKELKLQVLGNSDRGANVLLAHATLLLDSLGKQPSGRHVCSLTPGAGRSLSGEAAIVLELLLHESPAYLNAQQATSLRTSITPTKKVEMDRTIMPDGTIVTTVTTIQSRPKADCKLDSPSRSPSKVEVTEKKTTVLLESGCPLPSGSRDSHTPNGLDPVAETAIRQLTETNNKPAKKTPTKRSTLIISGVSKVPIAQDEMALSLGYAASLEATVYRDSASEGTADRVHGSTESSQLLEASPSGQRASQELDETTRSDISERPSVEDVESETGSTGALETRSLKDHKVSFLRSGTKLIFRRRSKQKEAGLSQSHDDLSNVTTNSTARKKAGSFSHRLIKRFSFKSKSKPRASDSTTAGE</sequence>
<evidence type="ECO:0000313" key="4">
    <source>
        <dbReference type="Proteomes" id="UP000530263"/>
    </source>
</evidence>
<gene>
    <name evidence="3" type="primary">C2cd2l</name>
    <name evidence="3" type="ORF">COLPIC_R02887</name>
</gene>
<feature type="non-terminal residue" evidence="3">
    <location>
        <position position="1"/>
    </location>
</feature>
<feature type="region of interest" description="Disordered" evidence="1">
    <location>
        <begin position="534"/>
        <end position="592"/>
    </location>
</feature>
<comment type="caution">
    <text evidence="3">The sequence shown here is derived from an EMBL/GenBank/DDBJ whole genome shotgun (WGS) entry which is preliminary data.</text>
</comment>
<feature type="domain" description="Synaptotagmin-like mitochondrial and lipid-binding" evidence="2">
    <location>
        <begin position="1"/>
        <end position="135"/>
    </location>
</feature>
<feature type="compositionally biased region" description="Basic and acidic residues" evidence="1">
    <location>
        <begin position="486"/>
        <end position="498"/>
    </location>
</feature>
<dbReference type="PANTHER" id="PTHR21119">
    <property type="entry name" value="C2 DOMAIN-CONTAINING PROTEIN"/>
    <property type="match status" value="1"/>
</dbReference>
<dbReference type="GO" id="GO:0035774">
    <property type="term" value="P:positive regulation of insulin secretion involved in cellular response to glucose stimulus"/>
    <property type="evidence" value="ECO:0007669"/>
    <property type="project" value="TreeGrafter"/>
</dbReference>
<feature type="region of interest" description="Disordered" evidence="1">
    <location>
        <begin position="454"/>
        <end position="514"/>
    </location>
</feature>
<dbReference type="InterPro" id="IPR039934">
    <property type="entry name" value="C2CD2/C2CD2L"/>
</dbReference>
<evidence type="ECO:0000259" key="2">
    <source>
        <dbReference type="Pfam" id="PF18696"/>
    </source>
</evidence>
<dbReference type="Pfam" id="PF18696">
    <property type="entry name" value="SMP_C2CD2L"/>
    <property type="match status" value="1"/>
</dbReference>
<reference evidence="3 4" key="1">
    <citation type="submission" date="2019-09" db="EMBL/GenBank/DDBJ databases">
        <title>Bird 10,000 Genomes (B10K) Project - Family phase.</title>
        <authorList>
            <person name="Zhang G."/>
        </authorList>
    </citation>
    <scope>NUCLEOTIDE SEQUENCE [LARGE SCALE GENOMIC DNA]</scope>
    <source>
        <strain evidence="3">B10K-DU-021-26</strain>
        <tissue evidence="3">Mixed tissue sample</tissue>
    </source>
</reference>
<feature type="compositionally biased region" description="Basic residues" evidence="1">
    <location>
        <begin position="559"/>
        <end position="582"/>
    </location>
</feature>
<dbReference type="GO" id="GO:0098592">
    <property type="term" value="C:cytoplasmic side of apical plasma membrane"/>
    <property type="evidence" value="ECO:0007669"/>
    <property type="project" value="TreeGrafter"/>
</dbReference>
<organism evidence="3 4">
    <name type="scientific">Columbina picui</name>
    <name type="common">Picui ground-dove</name>
    <dbReference type="NCBI Taxonomy" id="115618"/>
    <lineage>
        <taxon>Eukaryota</taxon>
        <taxon>Metazoa</taxon>
        <taxon>Chordata</taxon>
        <taxon>Craniata</taxon>
        <taxon>Vertebrata</taxon>
        <taxon>Euteleostomi</taxon>
        <taxon>Archelosauria</taxon>
        <taxon>Archosauria</taxon>
        <taxon>Dinosauria</taxon>
        <taxon>Saurischia</taxon>
        <taxon>Theropoda</taxon>
        <taxon>Coelurosauria</taxon>
        <taxon>Aves</taxon>
        <taxon>Neognathae</taxon>
        <taxon>Neoaves</taxon>
        <taxon>Columbimorphae</taxon>
        <taxon>Columbiformes</taxon>
        <taxon>Columbidae</taxon>
        <taxon>Columbina</taxon>
    </lineage>
</organism>
<proteinExistence type="predicted"/>
<keyword evidence="4" id="KW-1185">Reference proteome</keyword>
<dbReference type="GO" id="GO:0008526">
    <property type="term" value="F:phosphatidylinositol transfer activity"/>
    <property type="evidence" value="ECO:0007669"/>
    <property type="project" value="TreeGrafter"/>
</dbReference>
<dbReference type="InterPro" id="IPR040885">
    <property type="entry name" value="SMP_C2CD2L"/>
</dbReference>
<evidence type="ECO:0000313" key="3">
    <source>
        <dbReference type="EMBL" id="NWQ79577.1"/>
    </source>
</evidence>
<feature type="non-terminal residue" evidence="3">
    <location>
        <position position="592"/>
    </location>
</feature>
<name>A0A7K4S345_COLPI</name>
<dbReference type="GO" id="GO:0035091">
    <property type="term" value="F:phosphatidylinositol binding"/>
    <property type="evidence" value="ECO:0007669"/>
    <property type="project" value="TreeGrafter"/>
</dbReference>
<accession>A0A7K4S345</accession>
<feature type="compositionally biased region" description="Polar residues" evidence="1">
    <location>
        <begin position="464"/>
        <end position="481"/>
    </location>
</feature>